<dbReference type="SMART" id="SM00903">
    <property type="entry name" value="Flavin_Reduct"/>
    <property type="match status" value="1"/>
</dbReference>
<proteinExistence type="predicted"/>
<dbReference type="Proteomes" id="UP000752172">
    <property type="component" value="Unassembled WGS sequence"/>
</dbReference>
<dbReference type="SUPFAM" id="SSF50475">
    <property type="entry name" value="FMN-binding split barrel"/>
    <property type="match status" value="1"/>
</dbReference>
<dbReference type="NCBIfam" id="NF045733">
    <property type="entry name" value="StyMonoxStyB"/>
    <property type="match status" value="1"/>
</dbReference>
<feature type="domain" description="Flavin reductase like" evidence="2">
    <location>
        <begin position="21"/>
        <end position="164"/>
    </location>
</feature>
<comment type="caution">
    <text evidence="3">The sequence shown here is derived from an EMBL/GenBank/DDBJ whole genome shotgun (WGS) entry which is preliminary data.</text>
</comment>
<name>A0A921TBH6_9PSED</name>
<evidence type="ECO:0000259" key="2">
    <source>
        <dbReference type="SMART" id="SM00903"/>
    </source>
</evidence>
<accession>A0A921TBH6</accession>
<dbReference type="InterPro" id="IPR050268">
    <property type="entry name" value="NADH-dep_flavin_reductase"/>
</dbReference>
<dbReference type="EMBL" id="DYTS01000501">
    <property type="protein sequence ID" value="HJH22874.1"/>
    <property type="molecule type" value="Genomic_DNA"/>
</dbReference>
<dbReference type="Gene3D" id="2.30.110.10">
    <property type="entry name" value="Electron Transport, Fmn-binding Protein, Chain A"/>
    <property type="match status" value="1"/>
</dbReference>
<dbReference type="PANTHER" id="PTHR30466:SF1">
    <property type="entry name" value="FMN REDUCTASE (NADH) RUTF"/>
    <property type="match status" value="1"/>
</dbReference>
<dbReference type="InterPro" id="IPR054802">
    <property type="entry name" value="StyMonoxStyB"/>
</dbReference>
<evidence type="ECO:0000256" key="1">
    <source>
        <dbReference type="ARBA" id="ARBA00023002"/>
    </source>
</evidence>
<dbReference type="RefSeq" id="WP_133076238.1">
    <property type="nucleotide sequence ID" value="NZ_DYTS01000501.1"/>
</dbReference>
<dbReference type="GO" id="GO:0010181">
    <property type="term" value="F:FMN binding"/>
    <property type="evidence" value="ECO:0007669"/>
    <property type="project" value="InterPro"/>
</dbReference>
<keyword evidence="1" id="KW-0560">Oxidoreductase</keyword>
<evidence type="ECO:0000313" key="3">
    <source>
        <dbReference type="EMBL" id="HJH22874.1"/>
    </source>
</evidence>
<reference evidence="3" key="1">
    <citation type="journal article" date="2021" name="PeerJ">
        <title>Extensive microbial diversity within the chicken gut microbiome revealed by metagenomics and culture.</title>
        <authorList>
            <person name="Gilroy R."/>
            <person name="Ravi A."/>
            <person name="Getino M."/>
            <person name="Pursley I."/>
            <person name="Horton D.L."/>
            <person name="Alikhan N.F."/>
            <person name="Baker D."/>
            <person name="Gharbi K."/>
            <person name="Hall N."/>
            <person name="Watson M."/>
            <person name="Adriaenssens E.M."/>
            <person name="Foster-Nyarko E."/>
            <person name="Jarju S."/>
            <person name="Secka A."/>
            <person name="Antonio M."/>
            <person name="Oren A."/>
            <person name="Chaudhuri R.R."/>
            <person name="La Ragione R."/>
            <person name="Hildebrand F."/>
            <person name="Pallen M.J."/>
        </authorList>
    </citation>
    <scope>NUCLEOTIDE SEQUENCE</scope>
    <source>
        <strain evidence="3">ChiSjej2B20-17149</strain>
    </source>
</reference>
<dbReference type="Pfam" id="PF01613">
    <property type="entry name" value="Flavin_Reduct"/>
    <property type="match status" value="1"/>
</dbReference>
<dbReference type="GO" id="GO:0042602">
    <property type="term" value="F:riboflavin reductase (NADPH) activity"/>
    <property type="evidence" value="ECO:0007669"/>
    <property type="project" value="TreeGrafter"/>
</dbReference>
<protein>
    <submittedName>
        <fullName evidence="3">Flavin reductase family protein</fullName>
    </submittedName>
</protein>
<evidence type="ECO:0000313" key="4">
    <source>
        <dbReference type="Proteomes" id="UP000752172"/>
    </source>
</evidence>
<dbReference type="AlphaFoldDB" id="A0A921TBH6"/>
<gene>
    <name evidence="3" type="ORF">K8W20_29770</name>
</gene>
<sequence length="170" mass="18493">MITNPNALQFGLDPASFRQSIALFATGIAVISADSDDGQVHGMTVSSFTSISLDPPTVMVSLKPGRMHDLITQGGRYGVSVLGSHQQAFSAYFSKRVLEDSPAPAFEVREELPTLEGALAWFECEVEDSLTVRDHTLFIARVTACGVRQEKPLPLLFFASCYHHNPLPLA</sequence>
<dbReference type="InterPro" id="IPR012349">
    <property type="entry name" value="Split_barrel_FMN-bd"/>
</dbReference>
<dbReference type="PANTHER" id="PTHR30466">
    <property type="entry name" value="FLAVIN REDUCTASE"/>
    <property type="match status" value="1"/>
</dbReference>
<organism evidence="3 4">
    <name type="scientific">Pseudomonas lactis</name>
    <dbReference type="NCBI Taxonomy" id="1615674"/>
    <lineage>
        <taxon>Bacteria</taxon>
        <taxon>Pseudomonadati</taxon>
        <taxon>Pseudomonadota</taxon>
        <taxon>Gammaproteobacteria</taxon>
        <taxon>Pseudomonadales</taxon>
        <taxon>Pseudomonadaceae</taxon>
        <taxon>Pseudomonas</taxon>
    </lineage>
</organism>
<dbReference type="InterPro" id="IPR002563">
    <property type="entry name" value="Flavin_Rdtase-like_dom"/>
</dbReference>
<reference evidence="3" key="2">
    <citation type="submission" date="2021-09" db="EMBL/GenBank/DDBJ databases">
        <authorList>
            <person name="Gilroy R."/>
        </authorList>
    </citation>
    <scope>NUCLEOTIDE SEQUENCE</scope>
    <source>
        <strain evidence="3">ChiSjej2B20-17149</strain>
    </source>
</reference>